<feature type="transmembrane region" description="Helical" evidence="11">
    <location>
        <begin position="471"/>
        <end position="493"/>
    </location>
</feature>
<keyword evidence="9 11" id="KW-1133">Transmembrane helix</keyword>
<dbReference type="EC" id="2.4.1.-" evidence="11"/>
<evidence type="ECO:0000256" key="10">
    <source>
        <dbReference type="ARBA" id="ARBA00023136"/>
    </source>
</evidence>
<keyword evidence="12" id="KW-1185">Reference proteome</keyword>
<evidence type="ECO:0000256" key="9">
    <source>
        <dbReference type="ARBA" id="ARBA00022989"/>
    </source>
</evidence>
<dbReference type="RefSeq" id="XP_014676019.1">
    <property type="nucleotide sequence ID" value="XM_014820533.1"/>
</dbReference>
<feature type="transmembrane region" description="Helical" evidence="11">
    <location>
        <begin position="109"/>
        <end position="134"/>
    </location>
</feature>
<evidence type="ECO:0000256" key="2">
    <source>
        <dbReference type="ARBA" id="ARBA00004687"/>
    </source>
</evidence>
<feature type="transmembrane region" description="Helical" evidence="11">
    <location>
        <begin position="235"/>
        <end position="256"/>
    </location>
</feature>
<comment type="pathway">
    <text evidence="2 11">Glycolipid biosynthesis; glycosylphosphatidylinositol-anchor biosynthesis.</text>
</comment>
<evidence type="ECO:0000256" key="5">
    <source>
        <dbReference type="ARBA" id="ARBA00022676"/>
    </source>
</evidence>
<keyword evidence="6 11" id="KW-0808">Transferase</keyword>
<proteinExistence type="inferred from homology"/>
<protein>
    <recommendedName>
        <fullName evidence="11">GPI mannosyltransferase 2</fullName>
        <ecNumber evidence="11">2.4.1.-</ecNumber>
    </recommendedName>
</protein>
<comment type="caution">
    <text evidence="11">Lacks conserved residue(s) required for the propagation of feature annotation.</text>
</comment>
<keyword evidence="7 11" id="KW-0812">Transmembrane</keyword>
<keyword evidence="10 11" id="KW-0472">Membrane</keyword>
<dbReference type="Proteomes" id="UP000695022">
    <property type="component" value="Unplaced"/>
</dbReference>
<dbReference type="Pfam" id="PF04188">
    <property type="entry name" value="Mannosyl_trans2"/>
    <property type="match status" value="1"/>
</dbReference>
<feature type="transmembrane region" description="Helical" evidence="11">
    <location>
        <begin position="328"/>
        <end position="346"/>
    </location>
</feature>
<evidence type="ECO:0000256" key="11">
    <source>
        <dbReference type="RuleBase" id="RU363112"/>
    </source>
</evidence>
<feature type="transmembrane region" description="Helical" evidence="11">
    <location>
        <begin position="188"/>
        <end position="215"/>
    </location>
</feature>
<comment type="similarity">
    <text evidence="3 11">Belongs to the PIGV family.</text>
</comment>
<keyword evidence="5 11" id="KW-0328">Glycosyltransferase</keyword>
<evidence type="ECO:0000313" key="13">
    <source>
        <dbReference type="RefSeq" id="XP_014676019.1"/>
    </source>
</evidence>
<keyword evidence="4 11" id="KW-0337">GPI-anchor biosynthesis</keyword>
<evidence type="ECO:0000256" key="4">
    <source>
        <dbReference type="ARBA" id="ARBA00022502"/>
    </source>
</evidence>
<organism evidence="12 13">
    <name type="scientific">Priapulus caudatus</name>
    <name type="common">Priapulid worm</name>
    <dbReference type="NCBI Taxonomy" id="37621"/>
    <lineage>
        <taxon>Eukaryota</taxon>
        <taxon>Metazoa</taxon>
        <taxon>Ecdysozoa</taxon>
        <taxon>Scalidophora</taxon>
        <taxon>Priapulida</taxon>
        <taxon>Priapulimorpha</taxon>
        <taxon>Priapulimorphida</taxon>
        <taxon>Priapulidae</taxon>
        <taxon>Priapulus</taxon>
    </lineage>
</organism>
<evidence type="ECO:0000313" key="12">
    <source>
        <dbReference type="Proteomes" id="UP000695022"/>
    </source>
</evidence>
<accession>A0ABM1EUZ8</accession>
<evidence type="ECO:0000256" key="8">
    <source>
        <dbReference type="ARBA" id="ARBA00022824"/>
    </source>
</evidence>
<feature type="transmembrane region" description="Helical" evidence="11">
    <location>
        <begin position="82"/>
        <end position="103"/>
    </location>
</feature>
<evidence type="ECO:0000256" key="3">
    <source>
        <dbReference type="ARBA" id="ARBA00008698"/>
    </source>
</evidence>
<dbReference type="InterPro" id="IPR007315">
    <property type="entry name" value="PIG-V/Gpi18"/>
</dbReference>
<evidence type="ECO:0000256" key="1">
    <source>
        <dbReference type="ARBA" id="ARBA00004477"/>
    </source>
</evidence>
<reference evidence="13" key="1">
    <citation type="submission" date="2025-08" db="UniProtKB">
        <authorList>
            <consortium name="RefSeq"/>
        </authorList>
    </citation>
    <scope>IDENTIFICATION</scope>
</reference>
<dbReference type="PANTHER" id="PTHR12468:SF2">
    <property type="entry name" value="GPI MANNOSYLTRANSFERASE 2"/>
    <property type="match status" value="1"/>
</dbReference>
<keyword evidence="8 11" id="KW-0256">Endoplasmic reticulum</keyword>
<evidence type="ECO:0000256" key="7">
    <source>
        <dbReference type="ARBA" id="ARBA00022692"/>
    </source>
</evidence>
<dbReference type="PANTHER" id="PTHR12468">
    <property type="entry name" value="GPI MANNOSYLTRANSFERASE 2"/>
    <property type="match status" value="1"/>
</dbReference>
<gene>
    <name evidence="13" type="primary">LOC106816001</name>
</gene>
<comment type="function">
    <text evidence="11">Mannosyltransferase involved in glycosylphosphatidylinositol-anchor biosynthesis.</text>
</comment>
<sequence>MNSAYEQILVSTVNWTLFTFSQVFFNSVIPDHDADAFQPPCGGGGATLGDRIIDALLGGFRRWDALYFLHVAERGYTFENCLAFLPLFPLTAASLARAALAAAPASFLALSSLVLVSSTALNVVYFVVSAVFLSHLGRLATGSTEVACVATMLYCFNPASVFFSAAYSESMFAAATFCGLILCEKDQLFAASVVFGLGAGTRANGVVSAGFVVYFRLRRTLASLPRRRGVVETSLRVTAATTSAAAYACICVAPFLAYQYYAYGVFCARPAPPPPPDLLEFGRANGYVVAGDGRRPLWCDAPLPLSYSHVQREYWDVGFLRYYRAKQIPNFVLAAPALYLCGRAVASYVRRRWEHASCLGFRQAAPRRRDAGFYADGCFVYVAHCATLLFTCAAFAHVQVSTRLLCSSSPVIYWYCAQLLCDTSSSSSSSSSSAAGRRWRWDEGLSGKENATGFVLGLLERWRTLDAGKRFVVLYFISYFVVGIAMHCNFLPWT</sequence>
<name>A0ABM1EUZ8_PRICU</name>
<comment type="subcellular location">
    <subcellularLocation>
        <location evidence="1 11">Endoplasmic reticulum membrane</location>
        <topology evidence="1 11">Multi-pass membrane protein</topology>
    </subcellularLocation>
</comment>
<dbReference type="GeneID" id="106816001"/>
<evidence type="ECO:0000256" key="6">
    <source>
        <dbReference type="ARBA" id="ARBA00022679"/>
    </source>
</evidence>